<keyword evidence="9" id="KW-0653">Protein transport</keyword>
<dbReference type="InParanoid" id="A0A7N5KQ11"/>
<keyword evidence="13" id="KW-0968">Cytoplasmic vesicle</keyword>
<reference evidence="16" key="3">
    <citation type="submission" date="2025-09" db="UniProtKB">
        <authorList>
            <consortium name="Ensembl"/>
        </authorList>
    </citation>
    <scope>IDENTIFICATION</scope>
</reference>
<dbReference type="Pfam" id="PF04910">
    <property type="entry name" value="Tcf25"/>
    <property type="match status" value="1"/>
</dbReference>
<evidence type="ECO:0000259" key="15">
    <source>
        <dbReference type="PROSITE" id="PS51377"/>
    </source>
</evidence>
<dbReference type="GO" id="GO:0005856">
    <property type="term" value="C:cytoskeleton"/>
    <property type="evidence" value="ECO:0007669"/>
    <property type="project" value="UniProtKB-SubCell"/>
</dbReference>
<comment type="similarity">
    <text evidence="4">Belongs to the spire family.</text>
</comment>
<evidence type="ECO:0000313" key="16">
    <source>
        <dbReference type="Ensembl" id="ENSAMEP00000043306.1"/>
    </source>
</evidence>
<protein>
    <submittedName>
        <fullName evidence="16">Transcription factor 25</fullName>
    </submittedName>
</protein>
<dbReference type="GO" id="GO:0015031">
    <property type="term" value="P:protein transport"/>
    <property type="evidence" value="ECO:0007669"/>
    <property type="project" value="UniProtKB-KW"/>
</dbReference>
<feature type="compositionally biased region" description="Basic residues" evidence="14">
    <location>
        <begin position="923"/>
        <end position="935"/>
    </location>
</feature>
<evidence type="ECO:0000256" key="14">
    <source>
        <dbReference type="SAM" id="MobiDB-lite"/>
    </source>
</evidence>
<dbReference type="GO" id="GO:0036089">
    <property type="term" value="P:cleavage furrow formation"/>
    <property type="evidence" value="ECO:0007669"/>
    <property type="project" value="TreeGrafter"/>
</dbReference>
<feature type="compositionally biased region" description="Basic and acidic residues" evidence="14">
    <location>
        <begin position="901"/>
        <end position="910"/>
    </location>
</feature>
<evidence type="ECO:0000256" key="1">
    <source>
        <dbReference type="ARBA" id="ARBA00004180"/>
    </source>
</evidence>
<feature type="domain" description="KIND" evidence="15">
    <location>
        <begin position="1"/>
        <end position="118"/>
    </location>
</feature>
<dbReference type="InterPro" id="IPR029901">
    <property type="entry name" value="Spire"/>
</dbReference>
<accession>A0A7N5KQ11</accession>
<dbReference type="Pfam" id="PF16474">
    <property type="entry name" value="KIND"/>
    <property type="match status" value="1"/>
</dbReference>
<dbReference type="GeneTree" id="ENSGT00390000003058"/>
<feature type="region of interest" description="Disordered" evidence="14">
    <location>
        <begin position="887"/>
        <end position="942"/>
    </location>
</feature>
<reference evidence="16" key="2">
    <citation type="submission" date="2025-08" db="UniProtKB">
        <authorList>
            <consortium name="Ensembl"/>
        </authorList>
    </citation>
    <scope>IDENTIFICATION</scope>
</reference>
<dbReference type="GO" id="GO:0030659">
    <property type="term" value="C:cytoplasmic vesicle membrane"/>
    <property type="evidence" value="ECO:0007669"/>
    <property type="project" value="UniProtKB-SubCell"/>
</dbReference>
<sequence>MVLSPASSEAQMVQSLGFAIYRALDWGLDDSEERELSPQLERLIDLMANNDCEDSGCGAADEGYGGPEEEEEAEGGPRTVRTFAQAMRLCAARLTDPRGAQAHYQAVCRALFVETLELRAFLARVREAKEMLQKLRDEELQAEKPLAELDSLGHTDWARLWVQLMRELRHGVKLKKVQEQEFNPLPTEFQLTPFEMLMQDIRARNYKLRKVMVDGDIPPRVKKDAHELILDFIRSRPPLKQVSERRLRPLPQKQRTLHEKILEEIKQERRLRPVGGERWGGRGFGSLPCILNACSGDTKSTSCINLSIVDAGNNTQRPRPRVLLKAPTLAEMEEMNTSEEEESPCGEVTLKRDRSFSEHDLVQLRSKVASSLQPPTQPQGGSESTRPRAGSVHTWRPSTQEQGPSPVSVQAQPDPSCLSHSGLGSAEDQPEASAAPDTHHLWLEFSHPVESLALTVEEVMDVRRVLVKAEMETFLQNKELVSSLRKGKICCCCRTKFPLFSWPPTCLFCKRAVCTSCSIKMKMPSKKFAHIPVYTLGFESPRRASATKTTPTQRRDAFQSLQGPQWQSVEEAFPHIYTHGCVLKDVCSDCSSFVADVGGRGTEICGIEKLLGLDVFTFNKEGHVPPAAVEADREQSLALQVAQQSVPCAPPQVERHEGVRPPARTPSSPSPTGRFLPRSEPAPRAGSRIRCTWLGARVAPPPPDSGRGHASGRPGDAQRGYLRRTAARRRPARARTGVDAPAPSLMPLLTERKFRRTSARRRDTPASRQRAVSAQARRPFSFLLFLLPVSRRQRPLGPMSRRALRRLRGEQRGQEPLGPGALQFVLHDDDDAEEEGSKRGPGGRRPRSAGKEGVCVNNRFELINIEDLEEGPVLNGERPDCLLTDAVVSGNKRRSQSGGADSKKAGEVADKAAPPEQSNISGKLRKKKKKQKNKKNTTGEILENGLEDIDRILERIEDSSGFNRPGPPPLSSKKHVLYVEHRHLNPDTELKRYFGARAVLGEQRPRQRQRVYPKCTWLTTPKSTWPRYTKPGLSMRLLESKKGLSSFAFEHSEEYQQTQHKFLAAVESMEPNNIVVLLQTSPYHVDSLLQLSDACRFQEDQEMARDLVERALYSMECAFHPLFSLTSGTCRLDYRRPENRSFYLALYKQMSFLEKRGCPRTALEFCKLILSLEPDEDPLCMLLLVDHLALRARNYEYLIRLFQEWEAHRNLSQLPNFAFSVPLAYFLLSQQADLPEQELSSAREQASVLIRQALTMFPGVLLPLLEYCSVRPDAAVATHRFFGPDAEISQPPALSQLVSLYLGRSHFLWKEPATMSWLEENVREVLQAVDSGDPAVEACESRRKVLYQRAPRNIHRHVVLSEVKEAVAALPPDVTTQSVMGFDPLPPLDTIYSYVRPERLSPVSHGNTIALFFRSLLPNYTMEGERLEDGGAGGLNRNQGLNRLMLAVRDMMANFHFHDVEAAREDNPEGDGEWD</sequence>
<dbReference type="Ensembl" id="ENSAMET00000028143.1">
    <property type="protein sequence ID" value="ENSAMEP00000043306.1"/>
    <property type="gene ID" value="ENSAMEG00000001340.2"/>
</dbReference>
<evidence type="ECO:0000256" key="13">
    <source>
        <dbReference type="ARBA" id="ARBA00023329"/>
    </source>
</evidence>
<dbReference type="CDD" id="cd15768">
    <property type="entry name" value="FYVE_SPIR2"/>
    <property type="match status" value="1"/>
</dbReference>
<dbReference type="GO" id="GO:0040038">
    <property type="term" value="P:polar body extrusion after meiotic divisions"/>
    <property type="evidence" value="ECO:0007669"/>
    <property type="project" value="TreeGrafter"/>
</dbReference>
<dbReference type="SMART" id="SM00750">
    <property type="entry name" value="KIND"/>
    <property type="match status" value="1"/>
</dbReference>
<evidence type="ECO:0000256" key="2">
    <source>
        <dbReference type="ARBA" id="ARBA00004245"/>
    </source>
</evidence>
<keyword evidence="10" id="KW-0472">Membrane</keyword>
<feature type="compositionally biased region" description="Low complexity" evidence="14">
    <location>
        <begin position="660"/>
        <end position="672"/>
    </location>
</feature>
<gene>
    <name evidence="16" type="primary">TCF25</name>
</gene>
<dbReference type="SUPFAM" id="SSF57903">
    <property type="entry name" value="FYVE/PHD zinc finger"/>
    <property type="match status" value="1"/>
</dbReference>
<feature type="region of interest" description="Disordered" evidence="14">
    <location>
        <begin position="366"/>
        <end position="435"/>
    </location>
</feature>
<keyword evidence="7" id="KW-0963">Cytoplasm</keyword>
<dbReference type="InterPro" id="IPR011011">
    <property type="entry name" value="Znf_FYVE_PHD"/>
</dbReference>
<dbReference type="GO" id="GO:0045010">
    <property type="term" value="P:actin nucleation"/>
    <property type="evidence" value="ECO:0007669"/>
    <property type="project" value="InterPro"/>
</dbReference>
<dbReference type="GO" id="GO:0003779">
    <property type="term" value="F:actin binding"/>
    <property type="evidence" value="ECO:0007669"/>
    <property type="project" value="UniProtKB-KW"/>
</dbReference>
<dbReference type="PROSITE" id="PS51377">
    <property type="entry name" value="KIND"/>
    <property type="match status" value="1"/>
</dbReference>
<dbReference type="GO" id="GO:0005938">
    <property type="term" value="C:cell cortex"/>
    <property type="evidence" value="ECO:0007669"/>
    <property type="project" value="TreeGrafter"/>
</dbReference>
<feature type="region of interest" description="Disordered" evidence="14">
    <location>
        <begin position="56"/>
        <end position="77"/>
    </location>
</feature>
<feature type="compositionally biased region" description="Polar residues" evidence="14">
    <location>
        <begin position="396"/>
        <end position="413"/>
    </location>
</feature>
<keyword evidence="5" id="KW-0813">Transport</keyword>
<evidence type="ECO:0000256" key="9">
    <source>
        <dbReference type="ARBA" id="ARBA00022927"/>
    </source>
</evidence>
<feature type="region of interest" description="Disordered" evidence="14">
    <location>
        <begin position="831"/>
        <end position="851"/>
    </location>
</feature>
<feature type="compositionally biased region" description="Basic residues" evidence="14">
    <location>
        <begin position="721"/>
        <end position="733"/>
    </location>
</feature>
<comment type="subcellular location">
    <subcellularLocation>
        <location evidence="3">Cell membrane</location>
        <topology evidence="3">Peripheral membrane protein</topology>
        <orientation evidence="3">Cytoplasmic side</orientation>
    </subcellularLocation>
    <subcellularLocation>
        <location evidence="2">Cytoplasm</location>
        <location evidence="2">Cytoskeleton</location>
    </subcellularLocation>
    <subcellularLocation>
        <location evidence="1">Cytoplasmic vesicle membrane</location>
        <topology evidence="1">Peripheral membrane protein</topology>
        <orientation evidence="1">Cytoplasmic side</orientation>
    </subcellularLocation>
</comment>
<evidence type="ECO:0000256" key="11">
    <source>
        <dbReference type="ARBA" id="ARBA00023203"/>
    </source>
</evidence>
<dbReference type="CDD" id="cd22186">
    <property type="entry name" value="WH2_Spire1-2_r3"/>
    <property type="match status" value="1"/>
</dbReference>
<organism evidence="16 17">
    <name type="scientific">Ailuropoda melanoleuca</name>
    <name type="common">Giant panda</name>
    <dbReference type="NCBI Taxonomy" id="9646"/>
    <lineage>
        <taxon>Eukaryota</taxon>
        <taxon>Metazoa</taxon>
        <taxon>Chordata</taxon>
        <taxon>Craniata</taxon>
        <taxon>Vertebrata</taxon>
        <taxon>Euteleostomi</taxon>
        <taxon>Mammalia</taxon>
        <taxon>Eutheria</taxon>
        <taxon>Laurasiatheria</taxon>
        <taxon>Carnivora</taxon>
        <taxon>Caniformia</taxon>
        <taxon>Ursidae</taxon>
        <taxon>Ailuropoda</taxon>
    </lineage>
</organism>
<dbReference type="InterPro" id="IPR011019">
    <property type="entry name" value="KIND_dom"/>
</dbReference>
<proteinExistence type="inferred from homology"/>
<keyword evidence="6" id="KW-1003">Cell membrane</keyword>
<keyword evidence="17" id="KW-1185">Reference proteome</keyword>
<dbReference type="Proteomes" id="UP000008912">
    <property type="component" value="Unassembled WGS sequence"/>
</dbReference>
<evidence type="ECO:0000256" key="7">
    <source>
        <dbReference type="ARBA" id="ARBA00022490"/>
    </source>
</evidence>
<keyword evidence="12" id="KW-0206">Cytoskeleton</keyword>
<dbReference type="GO" id="GO:0048193">
    <property type="term" value="P:Golgi vesicle transport"/>
    <property type="evidence" value="ECO:0007669"/>
    <property type="project" value="TreeGrafter"/>
</dbReference>
<feature type="compositionally biased region" description="Polar residues" evidence="14">
    <location>
        <begin position="368"/>
        <end position="384"/>
    </location>
</feature>
<name>A0A7N5KQ11_AILME</name>
<dbReference type="PANTHER" id="PTHR21345">
    <property type="entry name" value="SPIRE"/>
    <property type="match status" value="1"/>
</dbReference>
<evidence type="ECO:0000256" key="5">
    <source>
        <dbReference type="ARBA" id="ARBA00022448"/>
    </source>
</evidence>
<dbReference type="GO" id="GO:0051639">
    <property type="term" value="P:actin filament network formation"/>
    <property type="evidence" value="ECO:0007669"/>
    <property type="project" value="TreeGrafter"/>
</dbReference>
<dbReference type="Gene3D" id="1.10.510.10">
    <property type="entry name" value="Transferase(Phosphotransferase) domain 1"/>
    <property type="match status" value="1"/>
</dbReference>
<dbReference type="CDD" id="cd22065">
    <property type="entry name" value="WH2_Spire_1-2_r1"/>
    <property type="match status" value="1"/>
</dbReference>
<evidence type="ECO:0000256" key="12">
    <source>
        <dbReference type="ARBA" id="ARBA00023212"/>
    </source>
</evidence>
<keyword evidence="11" id="KW-0009">Actin-binding</keyword>
<evidence type="ECO:0000256" key="6">
    <source>
        <dbReference type="ARBA" id="ARBA00022475"/>
    </source>
</evidence>
<dbReference type="GO" id="GO:0005886">
    <property type="term" value="C:plasma membrane"/>
    <property type="evidence" value="ECO:0007669"/>
    <property type="project" value="UniProtKB-SubCell"/>
</dbReference>
<evidence type="ECO:0000256" key="3">
    <source>
        <dbReference type="ARBA" id="ARBA00004413"/>
    </source>
</evidence>
<dbReference type="CDD" id="cd22081">
    <property type="entry name" value="WH2_Spire2_r4"/>
    <property type="match status" value="1"/>
</dbReference>
<dbReference type="GO" id="GO:0030041">
    <property type="term" value="P:actin filament polymerization"/>
    <property type="evidence" value="ECO:0007669"/>
    <property type="project" value="TreeGrafter"/>
</dbReference>
<evidence type="ECO:0000256" key="4">
    <source>
        <dbReference type="ARBA" id="ARBA00010956"/>
    </source>
</evidence>
<dbReference type="CDD" id="cd22079">
    <property type="entry name" value="WH2_Spire2_r2"/>
    <property type="match status" value="1"/>
</dbReference>
<dbReference type="GO" id="GO:0008017">
    <property type="term" value="F:microtubule binding"/>
    <property type="evidence" value="ECO:0007669"/>
    <property type="project" value="TreeGrafter"/>
</dbReference>
<evidence type="ECO:0000313" key="17">
    <source>
        <dbReference type="Proteomes" id="UP000008912"/>
    </source>
</evidence>
<dbReference type="PANTHER" id="PTHR21345:SF5">
    <property type="entry name" value="PROTEIN SPIRE HOMOLOG 2"/>
    <property type="match status" value="1"/>
</dbReference>
<dbReference type="GO" id="GO:0051295">
    <property type="term" value="P:establishment of meiotic spindle localization"/>
    <property type="evidence" value="ECO:0007669"/>
    <property type="project" value="TreeGrafter"/>
</dbReference>
<keyword evidence="8" id="KW-0677">Repeat</keyword>
<evidence type="ECO:0000256" key="8">
    <source>
        <dbReference type="ARBA" id="ARBA00022737"/>
    </source>
</evidence>
<evidence type="ECO:0000256" key="10">
    <source>
        <dbReference type="ARBA" id="ARBA00023136"/>
    </source>
</evidence>
<feature type="region of interest" description="Disordered" evidence="14">
    <location>
        <begin position="647"/>
        <end position="773"/>
    </location>
</feature>
<reference evidence="16 17" key="1">
    <citation type="journal article" date="2010" name="Nature">
        <title>The sequence and de novo assembly of the giant panda genome.</title>
        <authorList>
            <person name="Li R."/>
            <person name="Fan W."/>
            <person name="Tian G."/>
            <person name="Zhu H."/>
            <person name="He L."/>
            <person name="Cai J."/>
            <person name="Huang Q."/>
            <person name="Cai Q."/>
            <person name="Li B."/>
            <person name="Bai Y."/>
            <person name="Zhang Z."/>
            <person name="Zhang Y."/>
            <person name="Wang W."/>
            <person name="Li J."/>
            <person name="Wei F."/>
            <person name="Li H."/>
            <person name="Jian M."/>
            <person name="Li J."/>
            <person name="Zhang Z."/>
            <person name="Nielsen R."/>
            <person name="Li D."/>
            <person name="Gu W."/>
            <person name="Yang Z."/>
            <person name="Xuan Z."/>
            <person name="Ryder O.A."/>
            <person name="Leung F.C."/>
            <person name="Zhou Y."/>
            <person name="Cao J."/>
            <person name="Sun X."/>
            <person name="Fu Y."/>
            <person name="Fang X."/>
            <person name="Guo X."/>
            <person name="Wang B."/>
            <person name="Hou R."/>
            <person name="Shen F."/>
            <person name="Mu B."/>
            <person name="Ni P."/>
            <person name="Lin R."/>
            <person name="Qian W."/>
            <person name="Wang G."/>
            <person name="Yu C."/>
            <person name="Nie W."/>
            <person name="Wang J."/>
            <person name="Wu Z."/>
            <person name="Liang H."/>
            <person name="Min J."/>
            <person name="Wu Q."/>
            <person name="Cheng S."/>
            <person name="Ruan J."/>
            <person name="Wang M."/>
            <person name="Shi Z."/>
            <person name="Wen M."/>
            <person name="Liu B."/>
            <person name="Ren X."/>
            <person name="Zheng H."/>
            <person name="Dong D."/>
            <person name="Cook K."/>
            <person name="Shan G."/>
            <person name="Zhang H."/>
            <person name="Kosiol C."/>
            <person name="Xie X."/>
            <person name="Lu Z."/>
            <person name="Zheng H."/>
            <person name="Li Y."/>
            <person name="Steiner C.C."/>
            <person name="Lam T.T."/>
            <person name="Lin S."/>
            <person name="Zhang Q."/>
            <person name="Li G."/>
            <person name="Tian J."/>
            <person name="Gong T."/>
            <person name="Liu H."/>
            <person name="Zhang D."/>
            <person name="Fang L."/>
            <person name="Ye C."/>
            <person name="Zhang J."/>
            <person name="Hu W."/>
            <person name="Xu A."/>
            <person name="Ren Y."/>
            <person name="Zhang G."/>
            <person name="Bruford M.W."/>
            <person name="Li Q."/>
            <person name="Ma L."/>
            <person name="Guo Y."/>
            <person name="An N."/>
            <person name="Hu Y."/>
            <person name="Zheng Y."/>
            <person name="Shi Y."/>
            <person name="Li Z."/>
            <person name="Liu Q."/>
            <person name="Chen Y."/>
            <person name="Zhao J."/>
            <person name="Qu N."/>
            <person name="Zhao S."/>
            <person name="Tian F."/>
            <person name="Wang X."/>
            <person name="Wang H."/>
            <person name="Xu L."/>
            <person name="Liu X."/>
            <person name="Vinar T."/>
            <person name="Wang Y."/>
            <person name="Lam T.W."/>
            <person name="Yiu S.M."/>
            <person name="Liu S."/>
            <person name="Zhang H."/>
            <person name="Li D."/>
            <person name="Huang Y."/>
            <person name="Wang X."/>
            <person name="Yang G."/>
            <person name="Jiang Z."/>
            <person name="Wang J."/>
            <person name="Qin N."/>
            <person name="Li L."/>
            <person name="Li J."/>
            <person name="Bolund L."/>
            <person name="Kristiansen K."/>
            <person name="Wong G.K."/>
            <person name="Olson M."/>
            <person name="Zhang X."/>
            <person name="Li S."/>
            <person name="Yang H."/>
            <person name="Wang J."/>
            <person name="Wang J."/>
        </authorList>
    </citation>
    <scope>NUCLEOTIDE SEQUENCE [LARGE SCALE GENOMIC DNA]</scope>
</reference>
<dbReference type="InterPro" id="IPR006994">
    <property type="entry name" value="TCF25/Rqc1"/>
</dbReference>